<dbReference type="SUPFAM" id="SSF46689">
    <property type="entry name" value="Homeodomain-like"/>
    <property type="match status" value="1"/>
</dbReference>
<evidence type="ECO:0000313" key="2">
    <source>
        <dbReference type="EMBL" id="GAA2899533.1"/>
    </source>
</evidence>
<comment type="caution">
    <text evidence="2">The sequence shown here is derived from an EMBL/GenBank/DDBJ whole genome shotgun (WGS) entry which is preliminary data.</text>
</comment>
<gene>
    <name evidence="2" type="ORF">GCM10010517_65080</name>
</gene>
<dbReference type="InterPro" id="IPR047655">
    <property type="entry name" value="Transpos_IS630-like"/>
</dbReference>
<evidence type="ECO:0000259" key="1">
    <source>
        <dbReference type="Pfam" id="PF13358"/>
    </source>
</evidence>
<dbReference type="InterPro" id="IPR038717">
    <property type="entry name" value="Tc1-like_DDE_dom"/>
</dbReference>
<dbReference type="NCBIfam" id="NF033545">
    <property type="entry name" value="transpos_IS630"/>
    <property type="match status" value="1"/>
</dbReference>
<protein>
    <submittedName>
        <fullName evidence="2">IS630 family transposase</fullName>
    </submittedName>
</protein>
<feature type="domain" description="Tc1-like transposase DDE" evidence="1">
    <location>
        <begin position="190"/>
        <end position="298"/>
    </location>
</feature>
<accession>A0ABN3W5R5</accession>
<evidence type="ECO:0000313" key="3">
    <source>
        <dbReference type="Proteomes" id="UP001500831"/>
    </source>
</evidence>
<dbReference type="SUPFAM" id="SSF53098">
    <property type="entry name" value="Ribonuclease H-like"/>
    <property type="match status" value="1"/>
</dbReference>
<dbReference type="PANTHER" id="PTHR30347">
    <property type="entry name" value="POTASSIUM CHANNEL RELATED"/>
    <property type="match status" value="1"/>
</dbReference>
<name>A0ABN3W5R5_9ACTN</name>
<dbReference type="InterPro" id="IPR012337">
    <property type="entry name" value="RNaseH-like_sf"/>
</dbReference>
<reference evidence="2 3" key="1">
    <citation type="journal article" date="2019" name="Int. J. Syst. Evol. Microbiol.">
        <title>The Global Catalogue of Microorganisms (GCM) 10K type strain sequencing project: providing services to taxonomists for standard genome sequencing and annotation.</title>
        <authorList>
            <consortium name="The Broad Institute Genomics Platform"/>
            <consortium name="The Broad Institute Genome Sequencing Center for Infectious Disease"/>
            <person name="Wu L."/>
            <person name="Ma J."/>
        </authorList>
    </citation>
    <scope>NUCLEOTIDE SEQUENCE [LARGE SCALE GENOMIC DNA]</scope>
    <source>
        <strain evidence="2 3">JCM 6242</strain>
    </source>
</reference>
<keyword evidence="3" id="KW-1185">Reference proteome</keyword>
<dbReference type="Proteomes" id="UP001500831">
    <property type="component" value="Unassembled WGS sequence"/>
</dbReference>
<dbReference type="InterPro" id="IPR052702">
    <property type="entry name" value="MscS-like_channel"/>
</dbReference>
<dbReference type="PANTHER" id="PTHR30347:SF1">
    <property type="entry name" value="MECHANOSENSITIVE CHANNEL MSCK"/>
    <property type="match status" value="1"/>
</dbReference>
<dbReference type="Pfam" id="PF13358">
    <property type="entry name" value="DDE_3"/>
    <property type="match status" value="1"/>
</dbReference>
<dbReference type="InterPro" id="IPR009057">
    <property type="entry name" value="Homeodomain-like_sf"/>
</dbReference>
<dbReference type="EMBL" id="BAAAVI010000065">
    <property type="protein sequence ID" value="GAA2899533.1"/>
    <property type="molecule type" value="Genomic_DNA"/>
</dbReference>
<proteinExistence type="predicted"/>
<dbReference type="Pfam" id="PF13565">
    <property type="entry name" value="HTH_32"/>
    <property type="match status" value="1"/>
</dbReference>
<organism evidence="2 3">
    <name type="scientific">Streptosporangium fragile</name>
    <dbReference type="NCBI Taxonomy" id="46186"/>
    <lineage>
        <taxon>Bacteria</taxon>
        <taxon>Bacillati</taxon>
        <taxon>Actinomycetota</taxon>
        <taxon>Actinomycetes</taxon>
        <taxon>Streptosporangiales</taxon>
        <taxon>Streptosporangiaceae</taxon>
        <taxon>Streptosporangium</taxon>
    </lineage>
</organism>
<sequence length="356" mass="39794">MVLTDRERQTLQRWQRATSTPQALALRSRIVLACAETDDDGLPRTAGAVARQVGVTPETVRKWRARFVRDRLDGLGDAPRPGRARTVSDEQVTAIVRATLQTRPTNATHWSTRAMAAKTGLSQSTISRIWRAFGLQPHRSRSFTPSTGPVFADRVHDVIGLYLDPPERVLAVCVAEKAQIQALDRAQPVLPMMPGVPERRSHDHVRPGTTALFAALDAATGTVIGSPHRRHRTIEFKKFLAKLDREVPADLQVHLICDDYGTYTTEAIKKWLPAHPRLHLHVTPTGSSWPNLVERWFAEPTAGRLHHSAQALERDIRAWIADGNDNPRPYAWAKTSDEILQALASYCRRIKDSGHC</sequence>